<name>A0A1Z5IF34_9LACO</name>
<dbReference type="Gene3D" id="3.30.300.20">
    <property type="match status" value="1"/>
</dbReference>
<dbReference type="Proteomes" id="UP000198374">
    <property type="component" value="Unassembled WGS sequence"/>
</dbReference>
<dbReference type="InterPro" id="IPR015946">
    <property type="entry name" value="KH_dom-like_a/b"/>
</dbReference>
<dbReference type="InterPro" id="IPR036102">
    <property type="entry name" value="OsmC/Ohrsf"/>
</dbReference>
<dbReference type="PANTHER" id="PTHR33797:SF2">
    <property type="entry name" value="ORGANIC HYDROPEROXIDE RESISTANCE PROTEIN-LIKE"/>
    <property type="match status" value="1"/>
</dbReference>
<dbReference type="AlphaFoldDB" id="A0A1Z5IF34"/>
<protein>
    <submittedName>
        <fullName evidence="2">OsmC/Ohr family protein</fullName>
    </submittedName>
</protein>
<reference evidence="2 3" key="1">
    <citation type="submission" date="2015-11" db="EMBL/GenBank/DDBJ databases">
        <title>Draft genome sequences of new species of the genus Lactobacillus isolated from orchardgrass silage.</title>
        <authorList>
            <person name="Tohno M."/>
            <person name="Tanizawa Y."/>
            <person name="Arita M."/>
        </authorList>
    </citation>
    <scope>NUCLEOTIDE SEQUENCE [LARGE SCALE GENOMIC DNA]</scope>
    <source>
        <strain evidence="2 3">IWT30</strain>
    </source>
</reference>
<keyword evidence="3" id="KW-1185">Reference proteome</keyword>
<evidence type="ECO:0000313" key="3">
    <source>
        <dbReference type="Proteomes" id="UP000198374"/>
    </source>
</evidence>
<gene>
    <name evidence="2" type="primary">osmC_3</name>
    <name evidence="2" type="ORF">IWT30_02239</name>
</gene>
<evidence type="ECO:0000256" key="1">
    <source>
        <dbReference type="ARBA" id="ARBA00007378"/>
    </source>
</evidence>
<sequence length="142" mass="15493">MAESKHYIHRYETEAINNDGVNGVAYIPNGLAVAVSHPLEDKPGTNPEQLLGLSLSTCMSATLEAIEKENGLPHLAEVRVHVSMVKSTDGLDFLVTALIHIPHISHSQAVDFAHQAERRCPVSKLLSNSGKYTIEVVDSFDH</sequence>
<comment type="caution">
    <text evidence="2">The sequence shown here is derived from an EMBL/GenBank/DDBJ whole genome shotgun (WGS) entry which is preliminary data.</text>
</comment>
<dbReference type="Pfam" id="PF02566">
    <property type="entry name" value="OsmC"/>
    <property type="match status" value="1"/>
</dbReference>
<dbReference type="PANTHER" id="PTHR33797">
    <property type="entry name" value="ORGANIC HYDROPEROXIDE RESISTANCE PROTEIN-LIKE"/>
    <property type="match status" value="1"/>
</dbReference>
<dbReference type="InterPro" id="IPR003718">
    <property type="entry name" value="OsmC/Ohr_fam"/>
</dbReference>
<comment type="similarity">
    <text evidence="1">Belongs to the OsmC/Ohr family.</text>
</comment>
<evidence type="ECO:0000313" key="2">
    <source>
        <dbReference type="EMBL" id="GAX00258.1"/>
    </source>
</evidence>
<accession>A0A1Z5IF34</accession>
<dbReference type="RefSeq" id="WP_089110023.1">
    <property type="nucleotide sequence ID" value="NZ_BCMF01000014.1"/>
</dbReference>
<dbReference type="InterPro" id="IPR019953">
    <property type="entry name" value="OHR"/>
</dbReference>
<dbReference type="SUPFAM" id="SSF82784">
    <property type="entry name" value="OsmC-like"/>
    <property type="match status" value="1"/>
</dbReference>
<dbReference type="EMBL" id="BCMF01000014">
    <property type="protein sequence ID" value="GAX00258.1"/>
    <property type="molecule type" value="Genomic_DNA"/>
</dbReference>
<dbReference type="OrthoDB" id="9797508at2"/>
<organism evidence="2 3">
    <name type="scientific">Secundilactobacillus mixtipabuli</name>
    <dbReference type="NCBI Taxonomy" id="1435342"/>
    <lineage>
        <taxon>Bacteria</taxon>
        <taxon>Bacillati</taxon>
        <taxon>Bacillota</taxon>
        <taxon>Bacilli</taxon>
        <taxon>Lactobacillales</taxon>
        <taxon>Lactobacillaceae</taxon>
        <taxon>Secundilactobacillus</taxon>
    </lineage>
</organism>
<proteinExistence type="inferred from homology"/>
<dbReference type="GO" id="GO:0006979">
    <property type="term" value="P:response to oxidative stress"/>
    <property type="evidence" value="ECO:0007669"/>
    <property type="project" value="InterPro"/>
</dbReference>